<sequence length="118" mass="13165">MGPRPLAGGHTSMGVYERHLIKDVPLFIKNIETARTKCIKHVIEYMRSRLHLTLGLADVDTLGRETRELHGRVNRRVPASGLMGLRRSLDALASEAHGHVPSYGPQWYSSHSAYGYSS</sequence>
<feature type="non-terminal residue" evidence="1">
    <location>
        <position position="118"/>
    </location>
</feature>
<proteinExistence type="predicted"/>
<name>A0A2P4XHD6_9STRA</name>
<accession>A0A2P4XHD6</accession>
<evidence type="ECO:0000313" key="1">
    <source>
        <dbReference type="EMBL" id="POM64959.1"/>
    </source>
</evidence>
<organism evidence="1 2">
    <name type="scientific">Phytophthora palmivora</name>
    <dbReference type="NCBI Taxonomy" id="4796"/>
    <lineage>
        <taxon>Eukaryota</taxon>
        <taxon>Sar</taxon>
        <taxon>Stramenopiles</taxon>
        <taxon>Oomycota</taxon>
        <taxon>Peronosporomycetes</taxon>
        <taxon>Peronosporales</taxon>
        <taxon>Peronosporaceae</taxon>
        <taxon>Phytophthora</taxon>
    </lineage>
</organism>
<dbReference type="AlphaFoldDB" id="A0A2P4XHD6"/>
<protein>
    <submittedName>
        <fullName evidence="1">Uncharacterized protein</fullName>
    </submittedName>
</protein>
<dbReference type="OrthoDB" id="146239at2759"/>
<reference evidence="1 2" key="1">
    <citation type="journal article" date="2017" name="Genome Biol. Evol.">
        <title>Phytophthora megakarya and P. palmivora, closely related causal agents of cacao black pod rot, underwent increases in genome sizes and gene numbers by different mechanisms.</title>
        <authorList>
            <person name="Ali S.S."/>
            <person name="Shao J."/>
            <person name="Lary D.J."/>
            <person name="Kronmiller B."/>
            <person name="Shen D."/>
            <person name="Strem M.D."/>
            <person name="Amoako-Attah I."/>
            <person name="Akrofi A.Y."/>
            <person name="Begoude B.A."/>
            <person name="Ten Hoopen G.M."/>
            <person name="Coulibaly K."/>
            <person name="Kebe B.I."/>
            <person name="Melnick R.L."/>
            <person name="Guiltinan M.J."/>
            <person name="Tyler B.M."/>
            <person name="Meinhardt L.W."/>
            <person name="Bailey B.A."/>
        </authorList>
    </citation>
    <scope>NUCLEOTIDE SEQUENCE [LARGE SCALE GENOMIC DNA]</scope>
    <source>
        <strain evidence="2">sbr112.9</strain>
    </source>
</reference>
<gene>
    <name evidence="1" type="ORF">PHPALM_19437</name>
</gene>
<evidence type="ECO:0000313" key="2">
    <source>
        <dbReference type="Proteomes" id="UP000237271"/>
    </source>
</evidence>
<comment type="caution">
    <text evidence="1">The sequence shown here is derived from an EMBL/GenBank/DDBJ whole genome shotgun (WGS) entry which is preliminary data.</text>
</comment>
<dbReference type="EMBL" id="NCKW01010844">
    <property type="protein sequence ID" value="POM64959.1"/>
    <property type="molecule type" value="Genomic_DNA"/>
</dbReference>
<dbReference type="Proteomes" id="UP000237271">
    <property type="component" value="Unassembled WGS sequence"/>
</dbReference>
<keyword evidence="2" id="KW-1185">Reference proteome</keyword>